<keyword evidence="3" id="KW-0456">Lyase</keyword>
<dbReference type="HOGENOM" id="CLU_057212_1_0_1"/>
<evidence type="ECO:0000256" key="7">
    <source>
        <dbReference type="SAM" id="MobiDB-lite"/>
    </source>
</evidence>
<name>M2PSQ1_CERS8</name>
<feature type="region of interest" description="Disordered" evidence="7">
    <location>
        <begin position="40"/>
        <end position="63"/>
    </location>
</feature>
<reference evidence="8 9" key="1">
    <citation type="journal article" date="2012" name="Proc. Natl. Acad. Sci. U.S.A.">
        <title>Comparative genomics of Ceriporiopsis subvermispora and Phanerochaete chrysosporium provide insight into selective ligninolysis.</title>
        <authorList>
            <person name="Fernandez-Fueyo E."/>
            <person name="Ruiz-Duenas F.J."/>
            <person name="Ferreira P."/>
            <person name="Floudas D."/>
            <person name="Hibbett D.S."/>
            <person name="Canessa P."/>
            <person name="Larrondo L.F."/>
            <person name="James T.Y."/>
            <person name="Seelenfreund D."/>
            <person name="Lobos S."/>
            <person name="Polanco R."/>
            <person name="Tello M."/>
            <person name="Honda Y."/>
            <person name="Watanabe T."/>
            <person name="Watanabe T."/>
            <person name="Ryu J.S."/>
            <person name="Kubicek C.P."/>
            <person name="Schmoll M."/>
            <person name="Gaskell J."/>
            <person name="Hammel K.E."/>
            <person name="St John F.J."/>
            <person name="Vanden Wymelenberg A."/>
            <person name="Sabat G."/>
            <person name="Splinter BonDurant S."/>
            <person name="Syed K."/>
            <person name="Yadav J.S."/>
            <person name="Doddapaneni H."/>
            <person name="Subramanian V."/>
            <person name="Lavin J.L."/>
            <person name="Oguiza J.A."/>
            <person name="Perez G."/>
            <person name="Pisabarro A.G."/>
            <person name="Ramirez L."/>
            <person name="Santoyo F."/>
            <person name="Master E."/>
            <person name="Coutinho P.M."/>
            <person name="Henrissat B."/>
            <person name="Lombard V."/>
            <person name="Magnuson J.K."/>
            <person name="Kuees U."/>
            <person name="Hori C."/>
            <person name="Igarashi K."/>
            <person name="Samejima M."/>
            <person name="Held B.W."/>
            <person name="Barry K.W."/>
            <person name="LaButti K.M."/>
            <person name="Lapidus A."/>
            <person name="Lindquist E.A."/>
            <person name="Lucas S.M."/>
            <person name="Riley R."/>
            <person name="Salamov A.A."/>
            <person name="Hoffmeister D."/>
            <person name="Schwenk D."/>
            <person name="Hadar Y."/>
            <person name="Yarden O."/>
            <person name="de Vries R.P."/>
            <person name="Wiebenga A."/>
            <person name="Stenlid J."/>
            <person name="Eastwood D."/>
            <person name="Grigoriev I.V."/>
            <person name="Berka R.M."/>
            <person name="Blanchette R.A."/>
            <person name="Kersten P."/>
            <person name="Martinez A.T."/>
            <person name="Vicuna R."/>
            <person name="Cullen D."/>
        </authorList>
    </citation>
    <scope>NUCLEOTIDE SEQUENCE [LARGE SCALE GENOMIC DNA]</scope>
    <source>
        <strain evidence="8 9">B</strain>
    </source>
</reference>
<evidence type="ECO:0000256" key="2">
    <source>
        <dbReference type="ARBA" id="ARBA00022801"/>
    </source>
</evidence>
<keyword evidence="2" id="KW-0378">Hydrolase</keyword>
<dbReference type="EMBL" id="KB445793">
    <property type="protein sequence ID" value="EMD39704.1"/>
    <property type="molecule type" value="Genomic_DNA"/>
</dbReference>
<sequence length="297" mass="32789">MPRPLYPRPRRRGAPLPSRAVLEPDTGHRIRTKIRKLPALSASLTPVRPPDDPARHQGRVRTAPHVEGQFAAYVYVPLRLEKGAPLARLLRDVLESAKARVPSLHPISIQLPPGESELHISLTRPVYLRAHQRDELKTAVRAIARAHSAFTASFAAFAELTNDERTRTFLAVEAGAGHAELKALSDALVPTLRLLRQKEFYSAPRFHASIAWALLDRATPGVDLPPSSSATDTLVLNSPPPDDATARFPTIPHFPETLVQDLNKQFGGRLVSRQTGAFQIDEVCVRIGKEVTAFKLR</sequence>
<dbReference type="GO" id="GO:0000175">
    <property type="term" value="F:3'-5'-RNA exonuclease activity"/>
    <property type="evidence" value="ECO:0007669"/>
    <property type="project" value="TreeGrafter"/>
</dbReference>
<dbReference type="OrthoDB" id="49151at2759"/>
<dbReference type="STRING" id="914234.M2PSQ1"/>
<dbReference type="Proteomes" id="UP000016930">
    <property type="component" value="Unassembled WGS sequence"/>
</dbReference>
<dbReference type="Pfam" id="PF09749">
    <property type="entry name" value="HVSL"/>
    <property type="match status" value="1"/>
</dbReference>
<feature type="region of interest" description="Disordered" evidence="7">
    <location>
        <begin position="1"/>
        <end position="28"/>
    </location>
</feature>
<evidence type="ECO:0000256" key="6">
    <source>
        <dbReference type="ARBA" id="ARBA00030030"/>
    </source>
</evidence>
<evidence type="ECO:0000313" key="8">
    <source>
        <dbReference type="EMBL" id="EMD39704.1"/>
    </source>
</evidence>
<accession>M2PSQ1</accession>
<gene>
    <name evidence="8" type="ORF">CERSUDRAFT_45798</name>
</gene>
<keyword evidence="4" id="KW-0539">Nucleus</keyword>
<organism evidence="8 9">
    <name type="scientific">Ceriporiopsis subvermispora (strain B)</name>
    <name type="common">White-rot fungus</name>
    <name type="synonym">Gelatoporia subvermispora</name>
    <dbReference type="NCBI Taxonomy" id="914234"/>
    <lineage>
        <taxon>Eukaryota</taxon>
        <taxon>Fungi</taxon>
        <taxon>Dikarya</taxon>
        <taxon>Basidiomycota</taxon>
        <taxon>Agaricomycotina</taxon>
        <taxon>Agaricomycetes</taxon>
        <taxon>Polyporales</taxon>
        <taxon>Gelatoporiaceae</taxon>
        <taxon>Gelatoporia</taxon>
    </lineage>
</organism>
<feature type="compositionally biased region" description="Polar residues" evidence="7">
    <location>
        <begin position="226"/>
        <end position="236"/>
    </location>
</feature>
<dbReference type="PANTHER" id="PTHR13522:SF3">
    <property type="entry name" value="U6 SNRNA PHOSPHODIESTERASE 1"/>
    <property type="match status" value="1"/>
</dbReference>
<keyword evidence="1" id="KW-0540">Nuclease</keyword>
<dbReference type="GO" id="GO:0034477">
    <property type="term" value="P:U6 snRNA 3'-end processing"/>
    <property type="evidence" value="ECO:0007669"/>
    <property type="project" value="InterPro"/>
</dbReference>
<evidence type="ECO:0000313" key="9">
    <source>
        <dbReference type="Proteomes" id="UP000016930"/>
    </source>
</evidence>
<evidence type="ECO:0000256" key="4">
    <source>
        <dbReference type="ARBA" id="ARBA00023242"/>
    </source>
</evidence>
<keyword evidence="9" id="KW-1185">Reference proteome</keyword>
<feature type="region of interest" description="Disordered" evidence="7">
    <location>
        <begin position="226"/>
        <end position="248"/>
    </location>
</feature>
<dbReference type="PANTHER" id="PTHR13522">
    <property type="entry name" value="U6 SNRNA PHOSPHODIESTERASE 1"/>
    <property type="match status" value="1"/>
</dbReference>
<dbReference type="GO" id="GO:0005634">
    <property type="term" value="C:nucleus"/>
    <property type="evidence" value="ECO:0007669"/>
    <property type="project" value="TreeGrafter"/>
</dbReference>
<evidence type="ECO:0000256" key="1">
    <source>
        <dbReference type="ARBA" id="ARBA00022722"/>
    </source>
</evidence>
<dbReference type="InterPro" id="IPR027521">
    <property type="entry name" value="Usb1"/>
</dbReference>
<protein>
    <recommendedName>
        <fullName evidence="5">U6 snRNA phosphodiesterase 1</fullName>
    </recommendedName>
    <alternativeName>
        <fullName evidence="6">3'-5' RNA exonuclease USB1</fullName>
    </alternativeName>
</protein>
<dbReference type="AlphaFoldDB" id="M2PSQ1"/>
<dbReference type="GO" id="GO:0016829">
    <property type="term" value="F:lyase activity"/>
    <property type="evidence" value="ECO:0007669"/>
    <property type="project" value="UniProtKB-KW"/>
</dbReference>
<evidence type="ECO:0000256" key="5">
    <source>
        <dbReference type="ARBA" id="ARBA00029543"/>
    </source>
</evidence>
<evidence type="ECO:0000256" key="3">
    <source>
        <dbReference type="ARBA" id="ARBA00023239"/>
    </source>
</evidence>
<proteinExistence type="predicted"/>
<dbReference type="Gene3D" id="3.90.1140.10">
    <property type="entry name" value="Cyclic phosphodiesterase"/>
    <property type="match status" value="1"/>
</dbReference>